<dbReference type="Proteomes" id="UP001631969">
    <property type="component" value="Unassembled WGS sequence"/>
</dbReference>
<proteinExistence type="predicted"/>
<sequence length="427" mass="47996">MNLRINKPLLLLLTVLWMCGGCSWIGPSGPPAQKEAEPSGDSGQSGIINVVTNRTDMIDGTYKEYAQRFHELHPEITVQFEAFRDYDKSVKIRLASGEAPDVMLMPSVPASDLPKFFAPLDDLELDGDMYFKDFRAYEGVTYGIPSGVAVTGLIYHKKVFEQAGITELPQTPDAFFTVCERLKLHGVIPLASNFKDRWPLQVWMYDVPLLISGDGAVKTGLASTDIPFHRESPYVAALEMIRTLYDRGYLEPNLNDTNWERSKRELAEGKIGMMLTGNWAIPQIIENGAKPEEIGFIPFPANPSGIQRVTLSPDRYYAVSKSSKHQGAAKTFITWMLTQSGYENYAGYIPVMKSKPSELQQLLELESYRPQYVEIVKDTDELSQILNKAQLDMPLLVQDYLLGAPAEVLERYNQQWAKARSTVLESH</sequence>
<dbReference type="EMBL" id="JBJURJ010000017">
    <property type="protein sequence ID" value="MFM9331249.1"/>
    <property type="molecule type" value="Genomic_DNA"/>
</dbReference>
<keyword evidence="2" id="KW-1185">Reference proteome</keyword>
<evidence type="ECO:0000313" key="1">
    <source>
        <dbReference type="EMBL" id="MFM9331249.1"/>
    </source>
</evidence>
<organism evidence="1 2">
    <name type="scientific">Paenibacillus mesotrionivorans</name>
    <dbReference type="NCBI Taxonomy" id="3160968"/>
    <lineage>
        <taxon>Bacteria</taxon>
        <taxon>Bacillati</taxon>
        <taxon>Bacillota</taxon>
        <taxon>Bacilli</taxon>
        <taxon>Bacillales</taxon>
        <taxon>Paenibacillaceae</taxon>
        <taxon>Paenibacillus</taxon>
    </lineage>
</organism>
<accession>A0ACC7P2H7</accession>
<comment type="caution">
    <text evidence="1">The sequence shown here is derived from an EMBL/GenBank/DDBJ whole genome shotgun (WGS) entry which is preliminary data.</text>
</comment>
<gene>
    <name evidence="1" type="ORF">ACI1P1_23415</name>
</gene>
<evidence type="ECO:0000313" key="2">
    <source>
        <dbReference type="Proteomes" id="UP001631969"/>
    </source>
</evidence>
<reference evidence="1" key="1">
    <citation type="submission" date="2024-12" db="EMBL/GenBank/DDBJ databases">
        <authorList>
            <person name="Wu N."/>
        </authorList>
    </citation>
    <scope>NUCLEOTIDE SEQUENCE</scope>
    <source>
        <strain evidence="1">P15</strain>
    </source>
</reference>
<name>A0ACC7P2H7_9BACL</name>
<protein>
    <submittedName>
        <fullName evidence="1">ABC transporter substrate-binding protein</fullName>
    </submittedName>
</protein>